<dbReference type="AlphaFoldDB" id="A0A7L9UAT3"/>
<protein>
    <submittedName>
        <fullName evidence="3">Tetratricopeptide repeat protein</fullName>
    </submittedName>
</protein>
<evidence type="ECO:0000313" key="4">
    <source>
        <dbReference type="Proteomes" id="UP000593875"/>
    </source>
</evidence>
<dbReference type="EMBL" id="CP062941">
    <property type="protein sequence ID" value="QOL51539.1"/>
    <property type="molecule type" value="Genomic_DNA"/>
</dbReference>
<dbReference type="Pfam" id="PF14559">
    <property type="entry name" value="TPR_19"/>
    <property type="match status" value="1"/>
</dbReference>
<keyword evidence="1" id="KW-0802">TPR repeat</keyword>
<feature type="chain" id="PRO_5032618037" evidence="2">
    <location>
        <begin position="21"/>
        <end position="390"/>
    </location>
</feature>
<dbReference type="SUPFAM" id="SSF48452">
    <property type="entry name" value="TPR-like"/>
    <property type="match status" value="1"/>
</dbReference>
<feature type="repeat" description="TPR" evidence="1">
    <location>
        <begin position="207"/>
        <end position="240"/>
    </location>
</feature>
<dbReference type="InterPro" id="IPR019734">
    <property type="entry name" value="TPR_rpt"/>
</dbReference>
<evidence type="ECO:0000256" key="2">
    <source>
        <dbReference type="SAM" id="SignalP"/>
    </source>
</evidence>
<keyword evidence="2" id="KW-0732">Signal</keyword>
<accession>A0A7L9UAT3</accession>
<dbReference type="SMART" id="SM00028">
    <property type="entry name" value="TPR"/>
    <property type="match status" value="3"/>
</dbReference>
<dbReference type="RefSeq" id="WP_193688513.1">
    <property type="nucleotide sequence ID" value="NZ_CP062941.1"/>
</dbReference>
<reference evidence="3 4" key="1">
    <citation type="submission" date="2020-10" db="EMBL/GenBank/DDBJ databases">
        <title>Genome sequencing of Massilia sp. LPB0304.</title>
        <authorList>
            <person name="Kim J."/>
        </authorList>
    </citation>
    <scope>NUCLEOTIDE SEQUENCE [LARGE SCALE GENOMIC DNA]</scope>
    <source>
        <strain evidence="3 4">LPB0304</strain>
    </source>
</reference>
<gene>
    <name evidence="3" type="ORF">LPB04_09935</name>
</gene>
<organism evidence="3 4">
    <name type="scientific">Massilia litorea</name>
    <dbReference type="NCBI Taxonomy" id="2769491"/>
    <lineage>
        <taxon>Bacteria</taxon>
        <taxon>Pseudomonadati</taxon>
        <taxon>Pseudomonadota</taxon>
        <taxon>Betaproteobacteria</taxon>
        <taxon>Burkholderiales</taxon>
        <taxon>Oxalobacteraceae</taxon>
        <taxon>Telluria group</taxon>
        <taxon>Massilia</taxon>
    </lineage>
</organism>
<dbReference type="Gene3D" id="1.25.40.10">
    <property type="entry name" value="Tetratricopeptide repeat domain"/>
    <property type="match status" value="1"/>
</dbReference>
<dbReference type="Proteomes" id="UP000593875">
    <property type="component" value="Chromosome"/>
</dbReference>
<dbReference type="InterPro" id="IPR011990">
    <property type="entry name" value="TPR-like_helical_dom_sf"/>
</dbReference>
<dbReference type="PROSITE" id="PS50005">
    <property type="entry name" value="TPR"/>
    <property type="match status" value="1"/>
</dbReference>
<evidence type="ECO:0000256" key="1">
    <source>
        <dbReference type="PROSITE-ProRule" id="PRU00339"/>
    </source>
</evidence>
<keyword evidence="4" id="KW-1185">Reference proteome</keyword>
<feature type="signal peptide" evidence="2">
    <location>
        <begin position="1"/>
        <end position="20"/>
    </location>
</feature>
<proteinExistence type="predicted"/>
<sequence>MLGKIVLFSACACVIATAPAAPHVPASGAQVLERLPGGLDPARRELQTLRTALGADPHNLDLATRLAQRYIEQSRRDGDPRYLGYAQAALAPWWTQPQPPSPVLVLRATLRQSTHQFAPALTDLETVLKRDSGNSQAWLTRATVQLITGDFAGARSSCMRLYSRAPELVVQACLSSVGSISGQAAPSYERLRQTYAARADSSPMLRAWVATLLGEMAARLGRLDAAESHFREALALDPADSYLLGAYADFLLDRGRPAEVVTLLKDKTAADALLLRYAIALKDARRPDASRASAELAARFDAAMRRRDSVHQREQARFELVLRGDTAAAVRLAKLNWAVQKEPADLRILAQAAAASGDPEARAIVRNWLNTSAIEDATLAATTALLGNKA</sequence>
<dbReference type="KEGG" id="mlir:LPB04_09935"/>
<name>A0A7L9UAT3_9BURK</name>
<evidence type="ECO:0000313" key="3">
    <source>
        <dbReference type="EMBL" id="QOL51539.1"/>
    </source>
</evidence>